<feature type="compositionally biased region" description="Basic and acidic residues" evidence="1">
    <location>
        <begin position="48"/>
        <end position="67"/>
    </location>
</feature>
<reference evidence="2 3" key="2">
    <citation type="submission" date="2018-11" db="EMBL/GenBank/DDBJ databases">
        <authorList>
            <consortium name="Pathogen Informatics"/>
        </authorList>
    </citation>
    <scope>NUCLEOTIDE SEQUENCE [LARGE SCALE GENOMIC DNA]</scope>
</reference>
<evidence type="ECO:0000313" key="4">
    <source>
        <dbReference type="WBParaSite" id="BPAG_0000674501-mRNA-1"/>
    </source>
</evidence>
<name>A0A0N4TEV7_BRUPA</name>
<dbReference type="EMBL" id="UZAD01006491">
    <property type="protein sequence ID" value="VDN87891.1"/>
    <property type="molecule type" value="Genomic_DNA"/>
</dbReference>
<gene>
    <name evidence="2" type="ORF">BPAG_LOCUS6705</name>
</gene>
<evidence type="ECO:0000256" key="1">
    <source>
        <dbReference type="SAM" id="MobiDB-lite"/>
    </source>
</evidence>
<proteinExistence type="predicted"/>
<feature type="region of interest" description="Disordered" evidence="1">
    <location>
        <begin position="35"/>
        <end position="67"/>
    </location>
</feature>
<dbReference type="AlphaFoldDB" id="A0A0N4TEV7"/>
<organism evidence="4">
    <name type="scientific">Brugia pahangi</name>
    <name type="common">Filarial nematode worm</name>
    <dbReference type="NCBI Taxonomy" id="6280"/>
    <lineage>
        <taxon>Eukaryota</taxon>
        <taxon>Metazoa</taxon>
        <taxon>Ecdysozoa</taxon>
        <taxon>Nematoda</taxon>
        <taxon>Chromadorea</taxon>
        <taxon>Rhabditida</taxon>
        <taxon>Spirurina</taxon>
        <taxon>Spiruromorpha</taxon>
        <taxon>Filarioidea</taxon>
        <taxon>Onchocercidae</taxon>
        <taxon>Brugia</taxon>
    </lineage>
</organism>
<accession>A0A0N4TEV7</accession>
<reference evidence="4" key="1">
    <citation type="submission" date="2017-02" db="UniProtKB">
        <authorList>
            <consortium name="WormBaseParasite"/>
        </authorList>
    </citation>
    <scope>IDENTIFICATION</scope>
</reference>
<evidence type="ECO:0000313" key="2">
    <source>
        <dbReference type="EMBL" id="VDN87891.1"/>
    </source>
</evidence>
<evidence type="ECO:0000313" key="3">
    <source>
        <dbReference type="Proteomes" id="UP000278627"/>
    </source>
</evidence>
<dbReference type="WBParaSite" id="BPAG_0000674501-mRNA-1">
    <property type="protein sequence ID" value="BPAG_0000674501-mRNA-1"/>
    <property type="gene ID" value="BPAG_0000674501"/>
</dbReference>
<protein>
    <submittedName>
        <fullName evidence="2 4">Uncharacterized protein</fullName>
    </submittedName>
</protein>
<dbReference type="Proteomes" id="UP000278627">
    <property type="component" value="Unassembled WGS sequence"/>
</dbReference>
<keyword evidence="3" id="KW-1185">Reference proteome</keyword>
<sequence length="159" mass="18774">SVVIIFQEDHEKLIQEIQKLQENRKKDEKRLNELRKQIETNEGNRGSVGEELKEDEERANDSNENRLSFKADENIHLKKIESEAEDAFNNGIANLRELETDIGNMMKRMASPVIQKFEELKLTRKKSSKDTKMLKIEVRFFLSYFPFLAHNFPENSHCY</sequence>